<evidence type="ECO:0000256" key="7">
    <source>
        <dbReference type="ARBA" id="ARBA00022759"/>
    </source>
</evidence>
<dbReference type="Pfam" id="PF18766">
    <property type="entry name" value="SWI2_SNF2"/>
    <property type="match status" value="1"/>
</dbReference>
<proteinExistence type="inferred from homology"/>
<dbReference type="PROSITE" id="PS51192">
    <property type="entry name" value="HELICASE_ATP_BIND_1"/>
    <property type="match status" value="1"/>
</dbReference>
<evidence type="ECO:0000256" key="5">
    <source>
        <dbReference type="ARBA" id="ARBA00022741"/>
    </source>
</evidence>
<evidence type="ECO:0000256" key="4">
    <source>
        <dbReference type="ARBA" id="ARBA00022722"/>
    </source>
</evidence>
<evidence type="ECO:0000259" key="12">
    <source>
        <dbReference type="PROSITE" id="PS51192"/>
    </source>
</evidence>
<dbReference type="EC" id="3.1.21.3" evidence="11"/>
<dbReference type="Pfam" id="PF12008">
    <property type="entry name" value="EcoR124_C"/>
    <property type="match status" value="1"/>
</dbReference>
<name>A0ABW4D420_9LACO</name>
<dbReference type="EMBL" id="JBHTOD010000005">
    <property type="protein sequence ID" value="MFD1455496.1"/>
    <property type="molecule type" value="Genomic_DNA"/>
</dbReference>
<evidence type="ECO:0000313" key="13">
    <source>
        <dbReference type="EMBL" id="MFD1455496.1"/>
    </source>
</evidence>
<dbReference type="SMART" id="SM00487">
    <property type="entry name" value="DEXDc"/>
    <property type="match status" value="1"/>
</dbReference>
<dbReference type="InterPro" id="IPR004473">
    <property type="entry name" value="Restrct_endonuc_typeI_HsdR"/>
</dbReference>
<accession>A0ABW4D420</accession>
<dbReference type="NCBIfam" id="TIGR00348">
    <property type="entry name" value="hsdR"/>
    <property type="match status" value="1"/>
</dbReference>
<keyword evidence="7 13" id="KW-0255">Endonuclease</keyword>
<dbReference type="Pfam" id="PF04313">
    <property type="entry name" value="HSDR_N"/>
    <property type="match status" value="1"/>
</dbReference>
<dbReference type="InterPro" id="IPR007409">
    <property type="entry name" value="Restrct_endonuc_type1_HsdR_N"/>
</dbReference>
<dbReference type="InterPro" id="IPR040980">
    <property type="entry name" value="SWI2_SNF2"/>
</dbReference>
<evidence type="ECO:0000256" key="10">
    <source>
        <dbReference type="ARBA" id="ARBA00023125"/>
    </source>
</evidence>
<dbReference type="InterPro" id="IPR051268">
    <property type="entry name" value="Type-I_R_enzyme_R_subunit"/>
</dbReference>
<evidence type="ECO:0000256" key="3">
    <source>
        <dbReference type="ARBA" id="ARBA00011296"/>
    </source>
</evidence>
<dbReference type="Pfam" id="PF22679">
    <property type="entry name" value="T1R_D3-like"/>
    <property type="match status" value="1"/>
</dbReference>
<dbReference type="SUPFAM" id="SSF52540">
    <property type="entry name" value="P-loop containing nucleoside triphosphate hydrolases"/>
    <property type="match status" value="1"/>
</dbReference>
<gene>
    <name evidence="13" type="ORF">ACFQ44_07320</name>
</gene>
<feature type="domain" description="Helicase ATP-binding" evidence="12">
    <location>
        <begin position="279"/>
        <end position="429"/>
    </location>
</feature>
<evidence type="ECO:0000256" key="8">
    <source>
        <dbReference type="ARBA" id="ARBA00022801"/>
    </source>
</evidence>
<organism evidence="13 14">
    <name type="scientific">Levilactobacillus lanxiensis</name>
    <dbReference type="NCBI Taxonomy" id="2799568"/>
    <lineage>
        <taxon>Bacteria</taxon>
        <taxon>Bacillati</taxon>
        <taxon>Bacillota</taxon>
        <taxon>Bacilli</taxon>
        <taxon>Lactobacillales</taxon>
        <taxon>Lactobacillaceae</taxon>
        <taxon>Levilactobacillus</taxon>
    </lineage>
</organism>
<keyword evidence="4" id="KW-0540">Nuclease</keyword>
<dbReference type="CDD" id="cd22332">
    <property type="entry name" value="HsdR_N"/>
    <property type="match status" value="1"/>
</dbReference>
<dbReference type="PANTHER" id="PTHR30195">
    <property type="entry name" value="TYPE I SITE-SPECIFIC DEOXYRIBONUCLEASE PROTEIN SUBUNIT M AND R"/>
    <property type="match status" value="1"/>
</dbReference>
<evidence type="ECO:0000256" key="6">
    <source>
        <dbReference type="ARBA" id="ARBA00022747"/>
    </source>
</evidence>
<comment type="function">
    <text evidence="11">Subunit R is required for both nuclease and ATPase activities, but not for modification.</text>
</comment>
<dbReference type="InterPro" id="IPR022625">
    <property type="entry name" value="TypeI_RM_Rsu_C"/>
</dbReference>
<comment type="subunit">
    <text evidence="3 11">The type I restriction/modification system is composed of three polypeptides R, M and S.</text>
</comment>
<dbReference type="Gene3D" id="3.90.1570.50">
    <property type="match status" value="1"/>
</dbReference>
<dbReference type="Proteomes" id="UP001597189">
    <property type="component" value="Unassembled WGS sequence"/>
</dbReference>
<evidence type="ECO:0000256" key="1">
    <source>
        <dbReference type="ARBA" id="ARBA00000851"/>
    </source>
</evidence>
<dbReference type="RefSeq" id="WP_203645088.1">
    <property type="nucleotide sequence ID" value="NZ_BOLN01000005.1"/>
</dbReference>
<dbReference type="CDD" id="cd18800">
    <property type="entry name" value="SF2_C_EcoR124I-like"/>
    <property type="match status" value="1"/>
</dbReference>
<keyword evidence="5 11" id="KW-0547">Nucleotide-binding</keyword>
<dbReference type="PANTHER" id="PTHR30195:SF16">
    <property type="entry name" value="TYPE I RESTRICTION ENZYME ENDONUCLEASE SUBUNIT"/>
    <property type="match status" value="1"/>
</dbReference>
<dbReference type="InterPro" id="IPR055180">
    <property type="entry name" value="HsdR_RecA-like_helicase_dom_2"/>
</dbReference>
<dbReference type="InterPro" id="IPR027417">
    <property type="entry name" value="P-loop_NTPase"/>
</dbReference>
<comment type="similarity">
    <text evidence="2 11">Belongs to the HsdR family.</text>
</comment>
<comment type="catalytic activity">
    <reaction evidence="1 11">
        <text>Endonucleolytic cleavage of DNA to give random double-stranded fragments with terminal 5'-phosphates, ATP is simultaneously hydrolyzed.</text>
        <dbReference type="EC" id="3.1.21.3"/>
    </reaction>
</comment>
<keyword evidence="14" id="KW-1185">Reference proteome</keyword>
<comment type="caution">
    <text evidence="13">The sequence shown here is derived from an EMBL/GenBank/DDBJ whole genome shotgun (WGS) entry which is preliminary data.</text>
</comment>
<dbReference type="Gene3D" id="3.40.50.300">
    <property type="entry name" value="P-loop containing nucleotide triphosphate hydrolases"/>
    <property type="match status" value="2"/>
</dbReference>
<keyword evidence="6 11" id="KW-0680">Restriction system</keyword>
<keyword evidence="8 11" id="KW-0378">Hydrolase</keyword>
<dbReference type="GO" id="GO:0009035">
    <property type="term" value="F:type I site-specific deoxyribonuclease activity"/>
    <property type="evidence" value="ECO:0007669"/>
    <property type="project" value="UniProtKB-EC"/>
</dbReference>
<dbReference type="InterPro" id="IPR014001">
    <property type="entry name" value="Helicase_ATP-bd"/>
</dbReference>
<evidence type="ECO:0000256" key="9">
    <source>
        <dbReference type="ARBA" id="ARBA00022840"/>
    </source>
</evidence>
<keyword evidence="10 11" id="KW-0238">DNA-binding</keyword>
<evidence type="ECO:0000256" key="2">
    <source>
        <dbReference type="ARBA" id="ARBA00008598"/>
    </source>
</evidence>
<sequence>MEAELEFEDRLIDHLTQIGGSKQWQYLPEIKTTDQLWQNFKTILERNNQDKLKQPLSATEFAQVKNQIDDLKTPYLAGKFLYGLNGVSQVEIDTDTGEHVFLTVFDQAFVGAGGTVYQVVNQIERPAKLANCRSRRFDTTLLINGLPIIQIEEKTAARNVKEALNQMHQYIHENQFSDIYSTVQILVGMTPDDTRYMANTTEDKFNLDFAFHWQREDNNQPVMAWRDFLNRMMSIPMAHQMATSYMILDGTKHHQMLKVMRPYQVYATRKVIERIRNASFDHDSQKLGYIWHTTGSGKTISSFKTAWLASRLPNVDKVVFLVDRIALTQQTTDNYSAYDPDTNDENKNGIISDTANVNMLARKLRQHGGIIVTSIQKLDRLVQRSNFKKPDQHIVFIVDEAHRSTAGDMLQRAKNGFPHGAWVGYTGTPRFEGVTTQEIFGDLLHAYTIREAIADRNVLGFKVDFNTTLSEDVLKEQYLPQFYQQQHPDWTQEQIHFKIDHLSREDMDDTVGSGVYDDNDDHVKLVVEDILKKWRNRSVNGRYSAMLTTHVGGGSSTPMAMKYFDEFQRRNAELPEEQRLKVAVTFSQDTTNGGAMLDNNKGLHEAMMAYNKLFGTAFGDDNVRGYTDDVVSRLNRTISDDQSDYLNLVIVINQLLTGFDAPYLNTLYVDRTLQGANLIQAYSRTNRIQDMQQKPYGRIVNYRWPAQTEKLMNDALQTYADRNSASIQPDLGGTGVVAPDFKQTVKDTKNLLTHLDELTSGFTQIPVGKASVQQAFNLLQQYNHNMALLKQDDQYDYDHPDDLLNKVGLSEEEEIRLTSTIAIGVKDRLEPSTTGDNPNSIDYGDFNLEMEHVNEVEVDYDYLEELIANFLNQSNSGDQEAADKSYHRINDLADQLEDRQYSRQIKRMADDVHNQKFEGDIVHQYPVKSDDVKGILDEHNRRGRRTAILAFRTKWGLLDAVGVRELINMVLDRHVVGNDDLNENNEVTKIISGGQKYYQTDAQDDDIRELSKIKYRNQLRSELTKFADQINQEFKEPL</sequence>
<protein>
    <recommendedName>
        <fullName evidence="11">Type I restriction enzyme endonuclease subunit</fullName>
        <shortName evidence="11">R protein</shortName>
        <ecNumber evidence="11">3.1.21.3</ecNumber>
    </recommendedName>
    <alternativeName>
        <fullName evidence="11">Type-1 restriction enzyme R protein</fullName>
    </alternativeName>
</protein>
<evidence type="ECO:0000313" key="14">
    <source>
        <dbReference type="Proteomes" id="UP001597189"/>
    </source>
</evidence>
<reference evidence="14" key="1">
    <citation type="journal article" date="2019" name="Int. J. Syst. Evol. Microbiol.">
        <title>The Global Catalogue of Microorganisms (GCM) 10K type strain sequencing project: providing services to taxonomists for standard genome sequencing and annotation.</title>
        <authorList>
            <consortium name="The Broad Institute Genomics Platform"/>
            <consortium name="The Broad Institute Genome Sequencing Center for Infectious Disease"/>
            <person name="Wu L."/>
            <person name="Ma J."/>
        </authorList>
    </citation>
    <scope>NUCLEOTIDE SEQUENCE [LARGE SCALE GENOMIC DNA]</scope>
    <source>
        <strain evidence="14">CCM 8979</strain>
    </source>
</reference>
<keyword evidence="9 11" id="KW-0067">ATP-binding</keyword>
<evidence type="ECO:0000256" key="11">
    <source>
        <dbReference type="RuleBase" id="RU364115"/>
    </source>
</evidence>